<evidence type="ECO:0000313" key="5">
    <source>
        <dbReference type="EMBL" id="ABM11757.1"/>
    </source>
</evidence>
<keyword evidence="4" id="KW-0812">Transmembrane</keyword>
<protein>
    <recommendedName>
        <fullName evidence="7">Mammalian cell entry protein</fullName>
    </recommendedName>
</protein>
<evidence type="ECO:0008006" key="7">
    <source>
        <dbReference type="Google" id="ProtNLM"/>
    </source>
</evidence>
<feature type="region of interest" description="Disordered" evidence="3">
    <location>
        <begin position="1"/>
        <end position="20"/>
    </location>
</feature>
<reference evidence="5" key="1">
    <citation type="submission" date="2006-12" db="EMBL/GenBank/DDBJ databases">
        <title>Complete sequence of Mycobacterium vanbaalenii PYR-1.</title>
        <authorList>
            <consortium name="US DOE Joint Genome Institute"/>
            <person name="Copeland A."/>
            <person name="Lucas S."/>
            <person name="Lapidus A."/>
            <person name="Barry K."/>
            <person name="Detter J.C."/>
            <person name="Glavina del Rio T."/>
            <person name="Hammon N."/>
            <person name="Israni S."/>
            <person name="Dalin E."/>
            <person name="Tice H."/>
            <person name="Pitluck S."/>
            <person name="Singan V."/>
            <person name="Schmutz J."/>
            <person name="Larimer F."/>
            <person name="Land M."/>
            <person name="Hauser L."/>
            <person name="Kyrpides N."/>
            <person name="Anderson I.J."/>
            <person name="Miller C."/>
            <person name="Richardson P."/>
        </authorList>
    </citation>
    <scope>NUCLEOTIDE SEQUENCE [LARGE SCALE GENOMIC DNA]</scope>
    <source>
        <strain evidence="5">PYR-1</strain>
    </source>
</reference>
<dbReference type="Proteomes" id="UP000009159">
    <property type="component" value="Chromosome"/>
</dbReference>
<dbReference type="HOGENOM" id="CLU_072301_0_1_11"/>
<dbReference type="KEGG" id="mva:Mvan_0919"/>
<dbReference type="eggNOG" id="ENOG503303V">
    <property type="taxonomic scope" value="Bacteria"/>
</dbReference>
<dbReference type="STRING" id="350058.Mvan_0919"/>
<proteinExistence type="predicted"/>
<keyword evidence="6" id="KW-1185">Reference proteome</keyword>
<name>A1T3K7_MYCVP</name>
<dbReference type="PANTHER" id="PTHR37042">
    <property type="entry name" value="OUTER MEMBRANE PROTEIN RV1973"/>
    <property type="match status" value="1"/>
</dbReference>
<feature type="transmembrane region" description="Helical" evidence="4">
    <location>
        <begin position="47"/>
        <end position="66"/>
    </location>
</feature>
<evidence type="ECO:0000256" key="2">
    <source>
        <dbReference type="ARBA" id="ARBA00023136"/>
    </source>
</evidence>
<dbReference type="AlphaFoldDB" id="A1T3K7"/>
<gene>
    <name evidence="5" type="ordered locus">Mvan_0919</name>
</gene>
<evidence type="ECO:0000313" key="6">
    <source>
        <dbReference type="Proteomes" id="UP000009159"/>
    </source>
</evidence>
<evidence type="ECO:0000256" key="4">
    <source>
        <dbReference type="SAM" id="Phobius"/>
    </source>
</evidence>
<dbReference type="EMBL" id="CP000511">
    <property type="protein sequence ID" value="ABM11757.1"/>
    <property type="molecule type" value="Genomic_DNA"/>
</dbReference>
<dbReference type="PANTHER" id="PTHR37042:SF4">
    <property type="entry name" value="OUTER MEMBRANE PROTEIN RV1973"/>
    <property type="match status" value="1"/>
</dbReference>
<keyword evidence="2 4" id="KW-0472">Membrane</keyword>
<accession>A1T3K7</accession>
<comment type="subcellular location">
    <subcellularLocation>
        <location evidence="1">Membrane</location>
    </subcellularLocation>
</comment>
<evidence type="ECO:0000256" key="1">
    <source>
        <dbReference type="ARBA" id="ARBA00004370"/>
    </source>
</evidence>
<keyword evidence="4" id="KW-1133">Transmembrane helix</keyword>
<organism evidence="5 6">
    <name type="scientific">Mycolicibacterium vanbaalenii (strain DSM 7251 / JCM 13017 / BCRC 16820 / KCTC 9966 / NRRL B-24157 / PYR-1)</name>
    <name type="common">Mycobacterium vanbaalenii</name>
    <dbReference type="NCBI Taxonomy" id="350058"/>
    <lineage>
        <taxon>Bacteria</taxon>
        <taxon>Bacillati</taxon>
        <taxon>Actinomycetota</taxon>
        <taxon>Actinomycetes</taxon>
        <taxon>Mycobacteriales</taxon>
        <taxon>Mycobacteriaceae</taxon>
        <taxon>Mycolicibacterium</taxon>
    </lineage>
</organism>
<sequence>MIGGGDSMRTRCRAGRSTGESAVAGGSEVVAGTVVDPARDERRAVRVGVVFGLMALAAVVVIAGWLKFQVHAADEELQQRAQLLAAGRDGAVLLTTINHSDAEAKVEQILESATGVFLEDFRSRSQSFLATVRRAQSDTAGTVVEAGLESSHGDQANVLVVMSVKTSLAGTAAPPRLWRMRIGVQQVGQSTKVSDVEFLP</sequence>
<evidence type="ECO:0000256" key="3">
    <source>
        <dbReference type="SAM" id="MobiDB-lite"/>
    </source>
</evidence>
<dbReference type="GO" id="GO:0016020">
    <property type="term" value="C:membrane"/>
    <property type="evidence" value="ECO:0007669"/>
    <property type="project" value="UniProtKB-SubCell"/>
</dbReference>